<dbReference type="Gene3D" id="3.40.190.10">
    <property type="entry name" value="Periplasmic binding protein-like II"/>
    <property type="match status" value="1"/>
</dbReference>
<sequence length="344" mass="35851">MKANMTGPVADPGSVQHEEKTAPAGAMQRRTLLAASGTLLASPAIAAFPERPVRIIVPWSPGALLDVVTRAIAQAMSATLGQSVIVENRPGATGAVGAEAVARATPDGSTLVAANAETHAINPLLYRRLPYDAVRDFTPVCLFTRAPFALVAGPSRGFTSLQALIDAAKAKPGAVSFASWGAGSTSRLTMELLLRDRGIEMLHVPFVAQAPAITAVMGGQVDAMFLTAGGGEAAARDGKVKVLAVSSAQRIPLLPQTPTLRESGIPVEGGNWFALMGPARMPAEVARRLAEATAEAMQNPSVLEVCRVQAADPITGTPEELASFIAEDRARWAEVINALKLQLD</sequence>
<evidence type="ECO:0000313" key="3">
    <source>
        <dbReference type="EMBL" id="MBB5696250.1"/>
    </source>
</evidence>
<dbReference type="Gene3D" id="3.40.190.150">
    <property type="entry name" value="Bordetella uptake gene, domain 1"/>
    <property type="match status" value="1"/>
</dbReference>
<feature type="region of interest" description="Disordered" evidence="2">
    <location>
        <begin position="1"/>
        <end position="24"/>
    </location>
</feature>
<organism evidence="3 4">
    <name type="scientific">Muricoccus pecuniae</name>
    <dbReference type="NCBI Taxonomy" id="693023"/>
    <lineage>
        <taxon>Bacteria</taxon>
        <taxon>Pseudomonadati</taxon>
        <taxon>Pseudomonadota</taxon>
        <taxon>Alphaproteobacteria</taxon>
        <taxon>Acetobacterales</taxon>
        <taxon>Roseomonadaceae</taxon>
        <taxon>Muricoccus</taxon>
    </lineage>
</organism>
<dbReference type="InterPro" id="IPR042100">
    <property type="entry name" value="Bug_dom1"/>
</dbReference>
<comment type="similarity">
    <text evidence="1">Belongs to the UPF0065 (bug) family.</text>
</comment>
<evidence type="ECO:0000313" key="4">
    <source>
        <dbReference type="Proteomes" id="UP000580654"/>
    </source>
</evidence>
<dbReference type="PIRSF" id="PIRSF017082">
    <property type="entry name" value="YflP"/>
    <property type="match status" value="1"/>
</dbReference>
<dbReference type="CDD" id="cd07012">
    <property type="entry name" value="PBP2_Bug_TTT"/>
    <property type="match status" value="1"/>
</dbReference>
<comment type="caution">
    <text evidence="3">The sequence shown here is derived from an EMBL/GenBank/DDBJ whole genome shotgun (WGS) entry which is preliminary data.</text>
</comment>
<dbReference type="EMBL" id="JACIJD010000034">
    <property type="protein sequence ID" value="MBB5696250.1"/>
    <property type="molecule type" value="Genomic_DNA"/>
</dbReference>
<dbReference type="Pfam" id="PF03401">
    <property type="entry name" value="TctC"/>
    <property type="match status" value="1"/>
</dbReference>
<dbReference type="RefSeq" id="WP_184521394.1">
    <property type="nucleotide sequence ID" value="NZ_JACIJD010000034.1"/>
</dbReference>
<evidence type="ECO:0000256" key="1">
    <source>
        <dbReference type="ARBA" id="ARBA00006987"/>
    </source>
</evidence>
<gene>
    <name evidence="3" type="ORF">FHS87_004320</name>
</gene>
<name>A0A840Y8I8_9PROT</name>
<keyword evidence="3" id="KW-0675">Receptor</keyword>
<reference evidence="3 4" key="1">
    <citation type="submission" date="2020-08" db="EMBL/GenBank/DDBJ databases">
        <title>Genomic Encyclopedia of Type Strains, Phase IV (KMG-IV): sequencing the most valuable type-strain genomes for metagenomic binning, comparative biology and taxonomic classification.</title>
        <authorList>
            <person name="Goeker M."/>
        </authorList>
    </citation>
    <scope>NUCLEOTIDE SEQUENCE [LARGE SCALE GENOMIC DNA]</scope>
    <source>
        <strain evidence="3 4">DSM 25622</strain>
    </source>
</reference>
<dbReference type="SUPFAM" id="SSF53850">
    <property type="entry name" value="Periplasmic binding protein-like II"/>
    <property type="match status" value="1"/>
</dbReference>
<dbReference type="InterPro" id="IPR005064">
    <property type="entry name" value="BUG"/>
</dbReference>
<dbReference type="PANTHER" id="PTHR42928">
    <property type="entry name" value="TRICARBOXYLATE-BINDING PROTEIN"/>
    <property type="match status" value="1"/>
</dbReference>
<dbReference type="PANTHER" id="PTHR42928:SF5">
    <property type="entry name" value="BLR1237 PROTEIN"/>
    <property type="match status" value="1"/>
</dbReference>
<accession>A0A840Y8I8</accession>
<proteinExistence type="inferred from homology"/>
<keyword evidence="4" id="KW-1185">Reference proteome</keyword>
<dbReference type="Proteomes" id="UP000580654">
    <property type="component" value="Unassembled WGS sequence"/>
</dbReference>
<protein>
    <submittedName>
        <fullName evidence="3">Tripartite-type tricarboxylate transporter receptor subunit TctC</fullName>
    </submittedName>
</protein>
<dbReference type="AlphaFoldDB" id="A0A840Y8I8"/>
<evidence type="ECO:0000256" key="2">
    <source>
        <dbReference type="SAM" id="MobiDB-lite"/>
    </source>
</evidence>